<dbReference type="AlphaFoldDB" id="E0SQU3"/>
<evidence type="ECO:0000313" key="2">
    <source>
        <dbReference type="Proteomes" id="UP000001304"/>
    </source>
</evidence>
<gene>
    <name evidence="1" type="ordered locus">Igag_0321</name>
</gene>
<keyword evidence="2" id="KW-1185">Reference proteome</keyword>
<dbReference type="Proteomes" id="UP000001304">
    <property type="component" value="Chromosome"/>
</dbReference>
<dbReference type="STRING" id="583356.Igag_0321"/>
<dbReference type="SUPFAM" id="SSF82704">
    <property type="entry name" value="AlbA-like"/>
    <property type="match status" value="1"/>
</dbReference>
<proteinExistence type="predicted"/>
<dbReference type="KEGG" id="iag:Igag_0321"/>
<dbReference type="Gene3D" id="3.30.110.20">
    <property type="entry name" value="Alba-like domain"/>
    <property type="match status" value="1"/>
</dbReference>
<sequence>MVSLLRCNDNVIRVGKKFYMRYVAAILYKRNIEKCSTIMLRALGRNISRAISIATAAMFLDSSLYPSEARIFSIFLSSGGRELRKSGIELVLRVRDFIP</sequence>
<evidence type="ECO:0000313" key="1">
    <source>
        <dbReference type="EMBL" id="ADM27167.1"/>
    </source>
</evidence>
<accession>E0SQU3</accession>
<dbReference type="GO" id="GO:0003676">
    <property type="term" value="F:nucleic acid binding"/>
    <property type="evidence" value="ECO:0007669"/>
    <property type="project" value="InterPro"/>
</dbReference>
<dbReference type="EMBL" id="CP002098">
    <property type="protein sequence ID" value="ADM27167.1"/>
    <property type="molecule type" value="Genomic_DNA"/>
</dbReference>
<reference evidence="1 2" key="1">
    <citation type="journal article" date="2010" name="Stand. Genomic Sci.">
        <title>Complete genome sequence of Ignisphaera aggregans type strain (AQ1.S1).</title>
        <authorList>
            <person name="Goker M."/>
            <person name="Held B."/>
            <person name="Lapidus A."/>
            <person name="Nolan M."/>
            <person name="Spring S."/>
            <person name="Yasawong M."/>
            <person name="Lucas S."/>
            <person name="Glavina Del Rio T."/>
            <person name="Tice H."/>
            <person name="Cheng J.F."/>
            <person name="Goodwin L."/>
            <person name="Tapia R."/>
            <person name="Pitluck S."/>
            <person name="Liolios K."/>
            <person name="Ivanova N."/>
            <person name="Mavromatis K."/>
            <person name="Mikhailova N."/>
            <person name="Pati A."/>
            <person name="Chen A."/>
            <person name="Palaniappan K."/>
            <person name="Brambilla E."/>
            <person name="Land M."/>
            <person name="Hauser L."/>
            <person name="Chang Y.J."/>
            <person name="Jeffries C.D."/>
            <person name="Brettin T."/>
            <person name="Detter J.C."/>
            <person name="Han C."/>
            <person name="Rohde M."/>
            <person name="Sikorski J."/>
            <person name="Woyke T."/>
            <person name="Bristow J."/>
            <person name="Eisen J.A."/>
            <person name="Markowitz V."/>
            <person name="Hugenholtz P."/>
            <person name="Kyrpides N.C."/>
            <person name="Klenk H.P."/>
        </authorList>
    </citation>
    <scope>NUCLEOTIDE SEQUENCE [LARGE SCALE GENOMIC DNA]</scope>
    <source>
        <strain evidence="2">DSM 17230 / JCM 13409 / AQ1.S1</strain>
    </source>
</reference>
<dbReference type="InterPro" id="IPR036882">
    <property type="entry name" value="Alba-like_dom_sf"/>
</dbReference>
<organism evidence="1 2">
    <name type="scientific">Ignisphaera aggregans (strain DSM 17230 / JCM 13409 / AQ1.S1)</name>
    <dbReference type="NCBI Taxonomy" id="583356"/>
    <lineage>
        <taxon>Archaea</taxon>
        <taxon>Thermoproteota</taxon>
        <taxon>Thermoprotei</taxon>
        <taxon>Desulfurococcales</taxon>
        <taxon>Desulfurococcaceae</taxon>
        <taxon>Ignisphaera</taxon>
    </lineage>
</organism>
<dbReference type="BioCyc" id="IAGG583356:GHAH-330-MONOMER"/>
<protein>
    <submittedName>
        <fullName evidence="1">DNA/RNA-binding protein AlbA</fullName>
    </submittedName>
</protein>
<name>E0SQU3_IGNAA</name>
<dbReference type="HOGENOM" id="CLU_2313747_0_0_2"/>